<dbReference type="Proteomes" id="UP000000641">
    <property type="component" value="Chromosome"/>
</dbReference>
<feature type="transmembrane region" description="Helical" evidence="16">
    <location>
        <begin position="243"/>
        <end position="268"/>
    </location>
</feature>
<comment type="similarity">
    <text evidence="16">Belongs to the cation transport ATPase (P-type) (TC 3.A.3) family. Type IA subfamily.</text>
</comment>
<dbReference type="GO" id="GO:0005886">
    <property type="term" value="C:plasma membrane"/>
    <property type="evidence" value="ECO:0007669"/>
    <property type="project" value="UniProtKB-SubCell"/>
</dbReference>
<name>A1S097_THEPD</name>
<reference evidence="19" key="1">
    <citation type="journal article" date="2008" name="J. Bacteriol.">
        <title>Genome sequence of Thermofilum pendens reveals an exceptional loss of biosynthetic pathways without genome reduction.</title>
        <authorList>
            <person name="Anderson I."/>
            <person name="Rodriguez J."/>
            <person name="Susanti D."/>
            <person name="Porat I."/>
            <person name="Reich C."/>
            <person name="Ulrich L.E."/>
            <person name="Elkins J.G."/>
            <person name="Mavromatis K."/>
            <person name="Lykidis A."/>
            <person name="Kim E."/>
            <person name="Thompson L.S."/>
            <person name="Nolan M."/>
            <person name="Land M."/>
            <person name="Copeland A."/>
            <person name="Lapidus A."/>
            <person name="Lucas S."/>
            <person name="Detter C."/>
            <person name="Zhulin I.B."/>
            <person name="Olsen G.J."/>
            <person name="Whitman W."/>
            <person name="Mukhopadhyay B."/>
            <person name="Bristow J."/>
            <person name="Kyrpides N."/>
        </authorList>
    </citation>
    <scope>NUCLEOTIDE SEQUENCE [LARGE SCALE GENOMIC DNA]</scope>
    <source>
        <strain evidence="19">DSM 2475 / Hrk 5</strain>
    </source>
</reference>
<evidence type="ECO:0000313" key="19">
    <source>
        <dbReference type="Proteomes" id="UP000000641"/>
    </source>
</evidence>
<keyword evidence="10 16" id="KW-0460">Magnesium</keyword>
<dbReference type="OrthoDB" id="8588at2157"/>
<comment type="function">
    <text evidence="16">Part of the high-affinity ATP-driven potassium transport (or Kdp) system, which catalyzes the hydrolysis of ATP coupled with the electrogenic transport of potassium into the cytoplasm. This subunit is responsible for energy coupling to the transport system and for the release of the potassium ions to the cytoplasm.</text>
</comment>
<dbReference type="SFLD" id="SFLDG00002">
    <property type="entry name" value="C1.7:_P-type_atpase_like"/>
    <property type="match status" value="1"/>
</dbReference>
<dbReference type="InterPro" id="IPR018303">
    <property type="entry name" value="ATPase_P-typ_P_site"/>
</dbReference>
<accession>A1S097</accession>
<dbReference type="HAMAP" id="MF_00285">
    <property type="entry name" value="KdpB"/>
    <property type="match status" value="1"/>
</dbReference>
<keyword evidence="4 16" id="KW-0633">Potassium transport</keyword>
<protein>
    <recommendedName>
        <fullName evidence="16">Potassium-transporting ATPase ATP-binding subunit</fullName>
        <ecNumber evidence="16">7.2.2.6</ecNumber>
    </recommendedName>
    <alternativeName>
        <fullName evidence="16">ATP phosphohydrolase [potassium-transporting] B chain</fullName>
    </alternativeName>
    <alternativeName>
        <fullName evidence="16">Potassium-binding and translocating subunit B</fullName>
    </alternativeName>
    <alternativeName>
        <fullName evidence="16">Potassium-translocating ATPase B chain</fullName>
    </alternativeName>
</protein>
<organism evidence="18 19">
    <name type="scientific">Thermofilum pendens (strain DSM 2475 / Hrk 5)</name>
    <dbReference type="NCBI Taxonomy" id="368408"/>
    <lineage>
        <taxon>Archaea</taxon>
        <taxon>Thermoproteota</taxon>
        <taxon>Thermoprotei</taxon>
        <taxon>Thermofilales</taxon>
        <taxon>Thermofilaceae</taxon>
        <taxon>Thermofilum</taxon>
    </lineage>
</organism>
<evidence type="ECO:0000256" key="14">
    <source>
        <dbReference type="ARBA" id="ARBA00023065"/>
    </source>
</evidence>
<evidence type="ECO:0000259" key="17">
    <source>
        <dbReference type="Pfam" id="PF00122"/>
    </source>
</evidence>
<dbReference type="AlphaFoldDB" id="A1S097"/>
<dbReference type="InterPro" id="IPR008250">
    <property type="entry name" value="ATPase_P-typ_transduc_dom_A_sf"/>
</dbReference>
<dbReference type="EnsemblBacteria" id="ABL78877">
    <property type="protein sequence ID" value="ABL78877"/>
    <property type="gene ID" value="Tpen_1480"/>
</dbReference>
<evidence type="ECO:0000313" key="18">
    <source>
        <dbReference type="EMBL" id="ABL78877.1"/>
    </source>
</evidence>
<feature type="transmembrane region" description="Helical" evidence="16">
    <location>
        <begin position="54"/>
        <end position="76"/>
    </location>
</feature>
<keyword evidence="9 16" id="KW-0067">ATP-binding</keyword>
<feature type="binding site" evidence="16">
    <location>
        <position position="541"/>
    </location>
    <ligand>
        <name>Mg(2+)</name>
        <dbReference type="ChEBI" id="CHEBI:18420"/>
    </ligand>
</feature>
<feature type="transmembrane region" description="Helical" evidence="16">
    <location>
        <begin position="31"/>
        <end position="48"/>
    </location>
</feature>
<feature type="domain" description="P-type ATPase A" evidence="17">
    <location>
        <begin position="101"/>
        <end position="196"/>
    </location>
</feature>
<keyword evidence="8 16" id="KW-0547">Nucleotide-binding</keyword>
<dbReference type="InterPro" id="IPR059000">
    <property type="entry name" value="ATPase_P-type_domA"/>
</dbReference>
<comment type="catalytic activity">
    <reaction evidence="16">
        <text>K(+)(out) + ATP + H2O = K(+)(in) + ADP + phosphate + H(+)</text>
        <dbReference type="Rhea" id="RHEA:16777"/>
        <dbReference type="ChEBI" id="CHEBI:15377"/>
        <dbReference type="ChEBI" id="CHEBI:15378"/>
        <dbReference type="ChEBI" id="CHEBI:29103"/>
        <dbReference type="ChEBI" id="CHEBI:30616"/>
        <dbReference type="ChEBI" id="CHEBI:43474"/>
        <dbReference type="ChEBI" id="CHEBI:456216"/>
        <dbReference type="EC" id="7.2.2.6"/>
    </reaction>
</comment>
<dbReference type="RefSeq" id="WP_011753142.1">
    <property type="nucleotide sequence ID" value="NC_008698.1"/>
</dbReference>
<evidence type="ECO:0000256" key="12">
    <source>
        <dbReference type="ARBA" id="ARBA00022967"/>
    </source>
</evidence>
<dbReference type="PANTHER" id="PTHR43743:SF1">
    <property type="entry name" value="POTASSIUM-TRANSPORTING ATPASE ATP-BINDING SUBUNIT"/>
    <property type="match status" value="1"/>
</dbReference>
<sequence length="701" mass="76133">MPPDVKIQWTSVLWESAKKLNPAYLFGENPIMFVVELGAFFTAVYATLEGLREGAASALHVQLLVILLATVWFSTLSESISEHQARARVDYLRSLEKDVVAHKLVGDRVVDVRSSELVPGDVVVVGEGEYVPRDGYVLEGIAYVDESMLTGESEPVEKKKDDRVIGGTRVVRGRIRVEIVAEPGKSYIDRLMALIQTAKRPKMKSEVMLSILLGGLSLTFLVITASLYFALRSVGGWADPVLAVAFLVALMPTTIGGLLPAIGVAGVTRLMAENIVAKSGKAVEAAGDVDVIVFDKTGTITEGSRSAVAFIPLKNYTERDVAVAAYLASVGDRTHEGISIIELAKSKGYVPEDLLVNEALSARKISFDVRTRFSGVEFSWYRRKSPFAGTVTPLSEVSRRILEARERGERVTVIKGSVDSVLEVVREDRATREAIARIVEEVGRRGETPLLVALNDEAVGVVVLKDRIKEGVKEKIRRLKKMGVKLVMITGDNPVTAEAIAREVGIKHYVARAKPEDKLRRVEEEQLEGHVVAVLGDGTNDAPALAKADVGIAMNSGTRAAKEAANMIDLDSDPTKVVRVVEVGRELQTTRGAITTFSIMNDIAKYFTIFPMIVARSFPQLSWLNFMGLHSPESAILATMIFNAVIIPSLIPLALRGAGFKVASYSELLARNLLVYGLGGVVTPFVAIKLIDVLLVYLGVG</sequence>
<keyword evidence="2 16" id="KW-0813">Transport</keyword>
<dbReference type="EMBL" id="CP000505">
    <property type="protein sequence ID" value="ABL78877.1"/>
    <property type="molecule type" value="Genomic_DNA"/>
</dbReference>
<feature type="transmembrane region" description="Helical" evidence="16">
    <location>
        <begin position="635"/>
        <end position="655"/>
    </location>
</feature>
<keyword evidence="12 16" id="KW-1278">Translocase</keyword>
<keyword evidence="14 16" id="KW-0406">Ion transport</keyword>
<evidence type="ECO:0000256" key="16">
    <source>
        <dbReference type="HAMAP-Rule" id="MF_00285"/>
    </source>
</evidence>
<dbReference type="EC" id="7.2.2.6" evidence="16"/>
<dbReference type="STRING" id="368408.Tpen_1480"/>
<evidence type="ECO:0000256" key="11">
    <source>
        <dbReference type="ARBA" id="ARBA00022958"/>
    </source>
</evidence>
<evidence type="ECO:0000256" key="13">
    <source>
        <dbReference type="ARBA" id="ARBA00022989"/>
    </source>
</evidence>
<dbReference type="NCBIfam" id="TIGR01494">
    <property type="entry name" value="ATPase_P-type"/>
    <property type="match status" value="2"/>
</dbReference>
<comment type="subcellular location">
    <subcellularLocation>
        <location evidence="16">Cell membrane</location>
        <topology evidence="16">Multi-pass membrane protein</topology>
    </subcellularLocation>
    <subcellularLocation>
        <location evidence="1">Membrane</location>
    </subcellularLocation>
</comment>
<feature type="transmembrane region" description="Helical" evidence="16">
    <location>
        <begin position="207"/>
        <end position="231"/>
    </location>
</feature>
<evidence type="ECO:0000256" key="9">
    <source>
        <dbReference type="ARBA" id="ARBA00022840"/>
    </source>
</evidence>
<dbReference type="Gene3D" id="2.70.150.10">
    <property type="entry name" value="Calcium-transporting ATPase, cytoplasmic transduction domain A"/>
    <property type="match status" value="1"/>
</dbReference>
<evidence type="ECO:0000256" key="7">
    <source>
        <dbReference type="ARBA" id="ARBA00022723"/>
    </source>
</evidence>
<dbReference type="InterPro" id="IPR036412">
    <property type="entry name" value="HAD-like_sf"/>
</dbReference>
<keyword evidence="7 16" id="KW-0479">Metal-binding</keyword>
<dbReference type="PRINTS" id="PR00119">
    <property type="entry name" value="CATATPASE"/>
</dbReference>
<feature type="transmembrane region" description="Helical" evidence="16">
    <location>
        <begin position="675"/>
        <end position="700"/>
    </location>
</feature>
<keyword evidence="19" id="KW-1185">Reference proteome</keyword>
<dbReference type="GO" id="GO:0008556">
    <property type="term" value="F:P-type potassium transmembrane transporter activity"/>
    <property type="evidence" value="ECO:0007669"/>
    <property type="project" value="UniProtKB-UniRule"/>
</dbReference>
<dbReference type="PROSITE" id="PS00154">
    <property type="entry name" value="ATPASE_E1_E2"/>
    <property type="match status" value="1"/>
</dbReference>
<evidence type="ECO:0000256" key="10">
    <source>
        <dbReference type="ARBA" id="ARBA00022842"/>
    </source>
</evidence>
<feature type="binding site" evidence="16">
    <location>
        <position position="537"/>
    </location>
    <ligand>
        <name>Mg(2+)</name>
        <dbReference type="ChEBI" id="CHEBI:18420"/>
    </ligand>
</feature>
<keyword evidence="13 16" id="KW-1133">Transmembrane helix</keyword>
<dbReference type="Gene3D" id="3.40.1110.10">
    <property type="entry name" value="Calcium-transporting ATPase, cytoplasmic domain N"/>
    <property type="match status" value="1"/>
</dbReference>
<proteinExistence type="inferred from homology"/>
<dbReference type="GO" id="GO:0016887">
    <property type="term" value="F:ATP hydrolysis activity"/>
    <property type="evidence" value="ECO:0007669"/>
    <property type="project" value="InterPro"/>
</dbReference>
<comment type="subunit">
    <text evidence="16">The system is composed of three essential subunits: KdpA, KdpB and KdpC.</text>
</comment>
<dbReference type="KEGG" id="tpe:Tpen_1480"/>
<evidence type="ECO:0000256" key="8">
    <source>
        <dbReference type="ARBA" id="ARBA00022741"/>
    </source>
</evidence>
<dbReference type="PANTHER" id="PTHR43743">
    <property type="entry name" value="POTASSIUM-TRANSPORTING ATPASE ATP-BINDING SUBUNIT"/>
    <property type="match status" value="1"/>
</dbReference>
<keyword evidence="6 16" id="KW-0812">Transmembrane</keyword>
<keyword evidence="3 16" id="KW-1003">Cell membrane</keyword>
<evidence type="ECO:0000256" key="2">
    <source>
        <dbReference type="ARBA" id="ARBA00022448"/>
    </source>
</evidence>
<dbReference type="Gene3D" id="3.40.50.1000">
    <property type="entry name" value="HAD superfamily/HAD-like"/>
    <property type="match status" value="1"/>
</dbReference>
<dbReference type="InterPro" id="IPR023299">
    <property type="entry name" value="ATPase_P-typ_cyto_dom_N"/>
</dbReference>
<comment type="caution">
    <text evidence="16">Lacks conserved residue(s) required for the propagation of feature annotation.</text>
</comment>
<dbReference type="InterPro" id="IPR006391">
    <property type="entry name" value="P-type_ATPase_bsu_IA"/>
</dbReference>
<dbReference type="InterPro" id="IPR044492">
    <property type="entry name" value="P_typ_ATPase_HD_dom"/>
</dbReference>
<dbReference type="NCBIfam" id="TIGR01497">
    <property type="entry name" value="kdpB"/>
    <property type="match status" value="1"/>
</dbReference>
<feature type="binding site" evidence="16">
    <location>
        <position position="336"/>
    </location>
    <ligand>
        <name>ATP</name>
        <dbReference type="ChEBI" id="CHEBI:30616"/>
    </ligand>
</feature>
<feature type="binding site" evidence="16">
    <location>
        <position position="415"/>
    </location>
    <ligand>
        <name>ATP</name>
        <dbReference type="ChEBI" id="CHEBI:30616"/>
    </ligand>
</feature>
<dbReference type="GO" id="GO:0005524">
    <property type="term" value="F:ATP binding"/>
    <property type="evidence" value="ECO:0007669"/>
    <property type="project" value="UniProtKB-UniRule"/>
</dbReference>
<dbReference type="InterPro" id="IPR023214">
    <property type="entry name" value="HAD_sf"/>
</dbReference>
<evidence type="ECO:0000256" key="6">
    <source>
        <dbReference type="ARBA" id="ARBA00022692"/>
    </source>
</evidence>
<keyword evidence="15 16" id="KW-0472">Membrane</keyword>
<dbReference type="SUPFAM" id="SSF81653">
    <property type="entry name" value="Calcium ATPase, transduction domain A"/>
    <property type="match status" value="1"/>
</dbReference>
<dbReference type="GeneID" id="4601275"/>
<dbReference type="SFLD" id="SFLDF00027">
    <property type="entry name" value="p-type_atpase"/>
    <property type="match status" value="1"/>
</dbReference>
<dbReference type="eggNOG" id="arCOG01577">
    <property type="taxonomic scope" value="Archaea"/>
</dbReference>
<dbReference type="InterPro" id="IPR001757">
    <property type="entry name" value="P_typ_ATPase"/>
</dbReference>
<dbReference type="Pfam" id="PF00122">
    <property type="entry name" value="E1-E2_ATPase"/>
    <property type="match status" value="1"/>
</dbReference>
<keyword evidence="5 16" id="KW-0597">Phosphoprotein</keyword>
<evidence type="ECO:0000256" key="1">
    <source>
        <dbReference type="ARBA" id="ARBA00004370"/>
    </source>
</evidence>
<dbReference type="Pfam" id="PF00702">
    <property type="entry name" value="Hydrolase"/>
    <property type="match status" value="1"/>
</dbReference>
<dbReference type="InterPro" id="IPR023298">
    <property type="entry name" value="ATPase_P-typ_TM_dom_sf"/>
</dbReference>
<dbReference type="GO" id="GO:0000287">
    <property type="term" value="F:magnesium ion binding"/>
    <property type="evidence" value="ECO:0007669"/>
    <property type="project" value="UniProtKB-UniRule"/>
</dbReference>
<dbReference type="PROSITE" id="PS01229">
    <property type="entry name" value="COF_2"/>
    <property type="match status" value="1"/>
</dbReference>
<evidence type="ECO:0000256" key="4">
    <source>
        <dbReference type="ARBA" id="ARBA00022538"/>
    </source>
</evidence>
<dbReference type="SFLD" id="SFLDS00003">
    <property type="entry name" value="Haloacid_Dehalogenase"/>
    <property type="match status" value="1"/>
</dbReference>
<feature type="active site" description="4-aspartylphosphate intermediate" evidence="16">
    <location>
        <position position="295"/>
    </location>
</feature>
<evidence type="ECO:0000256" key="3">
    <source>
        <dbReference type="ARBA" id="ARBA00022475"/>
    </source>
</evidence>
<gene>
    <name evidence="16" type="primary">kdpB</name>
    <name evidence="18" type="ordered locus">Tpen_1480</name>
</gene>
<evidence type="ECO:0000256" key="5">
    <source>
        <dbReference type="ARBA" id="ARBA00022553"/>
    </source>
</evidence>
<feature type="binding site" evidence="16">
    <location>
        <position position="332"/>
    </location>
    <ligand>
        <name>ATP</name>
        <dbReference type="ChEBI" id="CHEBI:30616"/>
    </ligand>
</feature>
<dbReference type="HOGENOM" id="CLU_025728_2_0_2"/>
<keyword evidence="11 16" id="KW-0630">Potassium</keyword>
<dbReference type="SUPFAM" id="SSF56784">
    <property type="entry name" value="HAD-like"/>
    <property type="match status" value="1"/>
</dbReference>
<dbReference type="SUPFAM" id="SSF81665">
    <property type="entry name" value="Calcium ATPase, transmembrane domain M"/>
    <property type="match status" value="1"/>
</dbReference>
<evidence type="ECO:0000256" key="15">
    <source>
        <dbReference type="ARBA" id="ARBA00023136"/>
    </source>
</evidence>